<accession>A0A7S4GPG0</accession>
<dbReference type="Gene3D" id="1.10.8.10">
    <property type="entry name" value="DNA helicase RuvA subunit, C-terminal domain"/>
    <property type="match status" value="1"/>
</dbReference>
<sequence length="199" mass="21926">MATTAIAVSIEEGAVQMEAHTTSDKAMPAAKGVNKKRRRNKAAAEKPFLNDWDLPELMPGALPSANSVERDLFERRCKKMWRQIEAEEARHLYRKQVEQDVTTVAEVCELQEMFPTVDAEIVQALYVEDHDMASCVDKILKLVGGDVPTSPPMKPLPETSDASQFPSLSAQWTTSLPPKSPVDLTPAVSVWGPRIAAQA</sequence>
<feature type="region of interest" description="Disordered" evidence="1">
    <location>
        <begin position="21"/>
        <end position="42"/>
    </location>
</feature>
<dbReference type="PROSITE" id="PS51140">
    <property type="entry name" value="CUE"/>
    <property type="match status" value="1"/>
</dbReference>
<gene>
    <name evidence="3" type="ORF">OMAR00294_LOCUS2243</name>
</gene>
<dbReference type="AlphaFoldDB" id="A0A7S4GPG0"/>
<dbReference type="EMBL" id="HBJB01002741">
    <property type="protein sequence ID" value="CAE0842999.1"/>
    <property type="molecule type" value="Transcribed_RNA"/>
</dbReference>
<dbReference type="CDD" id="cd14279">
    <property type="entry name" value="CUE"/>
    <property type="match status" value="1"/>
</dbReference>
<reference evidence="3" key="1">
    <citation type="submission" date="2021-01" db="EMBL/GenBank/DDBJ databases">
        <authorList>
            <person name="Corre E."/>
            <person name="Pelletier E."/>
            <person name="Niang G."/>
            <person name="Scheremetjew M."/>
            <person name="Finn R."/>
            <person name="Kale V."/>
            <person name="Holt S."/>
            <person name="Cochrane G."/>
            <person name="Meng A."/>
            <person name="Brown T."/>
            <person name="Cohen L."/>
        </authorList>
    </citation>
    <scope>NUCLEOTIDE SEQUENCE</scope>
    <source>
        <strain evidence="3">LB1974</strain>
    </source>
</reference>
<proteinExistence type="predicted"/>
<organism evidence="3">
    <name type="scientific">Oxyrrhis marina</name>
    <name type="common">Dinoflagellate</name>
    <dbReference type="NCBI Taxonomy" id="2969"/>
    <lineage>
        <taxon>Eukaryota</taxon>
        <taxon>Sar</taxon>
        <taxon>Alveolata</taxon>
        <taxon>Dinophyceae</taxon>
        <taxon>Oxyrrhinales</taxon>
        <taxon>Oxyrrhinaceae</taxon>
        <taxon>Oxyrrhis</taxon>
    </lineage>
</organism>
<feature type="domain" description="CUE" evidence="2">
    <location>
        <begin position="102"/>
        <end position="146"/>
    </location>
</feature>
<dbReference type="InterPro" id="IPR003892">
    <property type="entry name" value="CUE"/>
</dbReference>
<dbReference type="GO" id="GO:0043130">
    <property type="term" value="F:ubiquitin binding"/>
    <property type="evidence" value="ECO:0007669"/>
    <property type="project" value="InterPro"/>
</dbReference>
<evidence type="ECO:0000259" key="2">
    <source>
        <dbReference type="PROSITE" id="PS51140"/>
    </source>
</evidence>
<evidence type="ECO:0000313" key="3">
    <source>
        <dbReference type="EMBL" id="CAE0842999.1"/>
    </source>
</evidence>
<evidence type="ECO:0000256" key="1">
    <source>
        <dbReference type="SAM" id="MobiDB-lite"/>
    </source>
</evidence>
<name>A0A7S4GPG0_OXYMA</name>
<protein>
    <recommendedName>
        <fullName evidence="2">CUE domain-containing protein</fullName>
    </recommendedName>
</protein>